<dbReference type="AlphaFoldDB" id="A0A9P7GAU5"/>
<protein>
    <submittedName>
        <fullName evidence="3">Uncharacterized protein</fullName>
    </submittedName>
</protein>
<comment type="caution">
    <text evidence="3">The sequence shown here is derived from an EMBL/GenBank/DDBJ whole genome shotgun (WGS) entry which is preliminary data.</text>
</comment>
<feature type="region of interest" description="Disordered" evidence="1">
    <location>
        <begin position="424"/>
        <end position="493"/>
    </location>
</feature>
<evidence type="ECO:0000256" key="1">
    <source>
        <dbReference type="SAM" id="MobiDB-lite"/>
    </source>
</evidence>
<feature type="signal peptide" evidence="2">
    <location>
        <begin position="1"/>
        <end position="16"/>
    </location>
</feature>
<reference evidence="3" key="2">
    <citation type="submission" date="2021-10" db="EMBL/GenBank/DDBJ databases">
        <title>Phylogenomics reveals ancestral predisposition of the termite-cultivated fungus Termitomyces towards a domesticated lifestyle.</title>
        <authorList>
            <person name="Auxier B."/>
            <person name="Grum-Grzhimaylo A."/>
            <person name="Cardenas M.E."/>
            <person name="Lodge J.D."/>
            <person name="Laessoe T."/>
            <person name="Pedersen O."/>
            <person name="Smith M.E."/>
            <person name="Kuyper T.W."/>
            <person name="Franco-Molano E.A."/>
            <person name="Baroni T.J."/>
            <person name="Aanen D.K."/>
        </authorList>
    </citation>
    <scope>NUCLEOTIDE SEQUENCE</scope>
    <source>
        <strain evidence="3">AP01</strain>
        <tissue evidence="3">Mycelium</tissue>
    </source>
</reference>
<evidence type="ECO:0000313" key="4">
    <source>
        <dbReference type="Proteomes" id="UP000775547"/>
    </source>
</evidence>
<dbReference type="EMBL" id="JABCKV010000102">
    <property type="protein sequence ID" value="KAG5643647.1"/>
    <property type="molecule type" value="Genomic_DNA"/>
</dbReference>
<feature type="chain" id="PRO_5040515852" evidence="2">
    <location>
        <begin position="17"/>
        <end position="493"/>
    </location>
</feature>
<name>A0A9P7GAU5_9AGAR</name>
<keyword evidence="2" id="KW-0732">Signal</keyword>
<evidence type="ECO:0000313" key="3">
    <source>
        <dbReference type="EMBL" id="KAG5643647.1"/>
    </source>
</evidence>
<feature type="compositionally biased region" description="Basic residues" evidence="1">
    <location>
        <begin position="475"/>
        <end position="485"/>
    </location>
</feature>
<feature type="compositionally biased region" description="Polar residues" evidence="1">
    <location>
        <begin position="461"/>
        <end position="471"/>
    </location>
</feature>
<sequence length="493" mass="53700">MIALSLINIALPLFAGYQPGNPKYRVTISDSPPNLISSAGLRATIHPDSLLKCALHSKPDLMGNSSTMALSYIHGTFIQDGTCANPHLPTAPILSVSQLWAIHRPTSPPAELSLLWLASTALLLLFEACQYLAAKAWTVYYRHRSRTRELQFDSMNAAVDIFSEYDQDDDLPDQSAIDTDSQSVISSSPVTIRSGSGMIPQPSVFCFFDESVTDSQQYFAELSRRTVVEFVPPRQQLDTELQKDDEQFRCPFSSPAPTPVELFSLDFSHCQSHNDDSPDDPVASLGEDNSEAHELTAPPSPIVYSWTTIQGASQTIMLPPAQADDSTSHLKLHLGYAVAPPDLESGGVATVPSTPVVENLELLDEGGNVTDCEGNVPNTDSLGVTPEKAVTYRPLMIASCRYRTQSEGDILRRPSHFKYEEEPELDVAVPSSAQSNEAPPRTAVTVDDKLEDTLPVDHEGTSTSANLVVPNSSRSSKRRHRKGKGKAPSISHC</sequence>
<evidence type="ECO:0000256" key="2">
    <source>
        <dbReference type="SAM" id="SignalP"/>
    </source>
</evidence>
<reference evidence="3" key="1">
    <citation type="submission" date="2020-07" db="EMBL/GenBank/DDBJ databases">
        <authorList>
            <person name="Nieuwenhuis M."/>
            <person name="Van De Peppel L.J.J."/>
        </authorList>
    </citation>
    <scope>NUCLEOTIDE SEQUENCE</scope>
    <source>
        <strain evidence="3">AP01</strain>
        <tissue evidence="3">Mycelium</tissue>
    </source>
</reference>
<dbReference type="Proteomes" id="UP000775547">
    <property type="component" value="Unassembled WGS sequence"/>
</dbReference>
<proteinExistence type="predicted"/>
<keyword evidence="4" id="KW-1185">Reference proteome</keyword>
<feature type="region of interest" description="Disordered" evidence="1">
    <location>
        <begin position="269"/>
        <end position="298"/>
    </location>
</feature>
<organism evidence="3 4">
    <name type="scientific">Asterophora parasitica</name>
    <dbReference type="NCBI Taxonomy" id="117018"/>
    <lineage>
        <taxon>Eukaryota</taxon>
        <taxon>Fungi</taxon>
        <taxon>Dikarya</taxon>
        <taxon>Basidiomycota</taxon>
        <taxon>Agaricomycotina</taxon>
        <taxon>Agaricomycetes</taxon>
        <taxon>Agaricomycetidae</taxon>
        <taxon>Agaricales</taxon>
        <taxon>Tricholomatineae</taxon>
        <taxon>Lyophyllaceae</taxon>
        <taxon>Asterophora</taxon>
    </lineage>
</organism>
<accession>A0A9P7GAU5</accession>
<gene>
    <name evidence="3" type="ORF">DXG03_000573</name>
</gene>
<feature type="compositionally biased region" description="Basic and acidic residues" evidence="1">
    <location>
        <begin position="446"/>
        <end position="460"/>
    </location>
</feature>